<reference evidence="1 2" key="1">
    <citation type="journal article" date="2018" name="Syst. Appl. Microbiol.">
        <title>Photobacterium carnosum sp. nov., isolated from spoiled modified atmosphere packaged poultry meat.</title>
        <authorList>
            <person name="Hilgarth M."/>
            <person name="Fuertes S."/>
            <person name="Ehrmann M."/>
            <person name="Vogel R.F."/>
        </authorList>
    </citation>
    <scope>NUCLEOTIDE SEQUENCE [LARGE SCALE GENOMIC DNA]</scope>
    <source>
        <strain evidence="1 2">TMW 2.2021</strain>
    </source>
</reference>
<name>A0A2N4UNH6_9GAMM</name>
<dbReference type="Proteomes" id="UP000234420">
    <property type="component" value="Unassembled WGS sequence"/>
</dbReference>
<comment type="caution">
    <text evidence="1">The sequence shown here is derived from an EMBL/GenBank/DDBJ whole genome shotgun (WGS) entry which is preliminary data.</text>
</comment>
<sequence>MAALGLLLDLAKRQQAAKQIIKSQHTLSQIPILLTNIDELSNQQATFSGGESVVSKYGAVSCSNLS</sequence>
<gene>
    <name evidence="1" type="ORF">CIK00_17260</name>
</gene>
<organism evidence="1 2">
    <name type="scientific">Photobacterium carnosum</name>
    <dbReference type="NCBI Taxonomy" id="2023717"/>
    <lineage>
        <taxon>Bacteria</taxon>
        <taxon>Pseudomonadati</taxon>
        <taxon>Pseudomonadota</taxon>
        <taxon>Gammaproteobacteria</taxon>
        <taxon>Vibrionales</taxon>
        <taxon>Vibrionaceae</taxon>
        <taxon>Photobacterium</taxon>
    </lineage>
</organism>
<protein>
    <submittedName>
        <fullName evidence="1">Uncharacterized protein</fullName>
    </submittedName>
</protein>
<evidence type="ECO:0000313" key="1">
    <source>
        <dbReference type="EMBL" id="PLC56571.1"/>
    </source>
</evidence>
<proteinExistence type="predicted"/>
<evidence type="ECO:0000313" key="2">
    <source>
        <dbReference type="Proteomes" id="UP000234420"/>
    </source>
</evidence>
<dbReference type="EMBL" id="NPIB01000027">
    <property type="protein sequence ID" value="PLC56571.1"/>
    <property type="molecule type" value="Genomic_DNA"/>
</dbReference>
<dbReference type="AlphaFoldDB" id="A0A2N4UNH6"/>
<accession>A0A2N4UNH6</accession>
<keyword evidence="2" id="KW-1185">Reference proteome</keyword>